<proteinExistence type="predicted"/>
<dbReference type="EMBL" id="OIVN01006340">
    <property type="protein sequence ID" value="SPD30961.1"/>
    <property type="molecule type" value="Genomic_DNA"/>
</dbReference>
<dbReference type="AlphaFoldDB" id="A0A2N9J3Q1"/>
<protein>
    <submittedName>
        <fullName evidence="1">Uncharacterized protein</fullName>
    </submittedName>
</protein>
<reference evidence="1" key="1">
    <citation type="submission" date="2018-02" db="EMBL/GenBank/DDBJ databases">
        <authorList>
            <person name="Cohen D.B."/>
            <person name="Kent A.D."/>
        </authorList>
    </citation>
    <scope>NUCLEOTIDE SEQUENCE</scope>
</reference>
<organism evidence="1">
    <name type="scientific">Fagus sylvatica</name>
    <name type="common">Beechnut</name>
    <dbReference type="NCBI Taxonomy" id="28930"/>
    <lineage>
        <taxon>Eukaryota</taxon>
        <taxon>Viridiplantae</taxon>
        <taxon>Streptophyta</taxon>
        <taxon>Embryophyta</taxon>
        <taxon>Tracheophyta</taxon>
        <taxon>Spermatophyta</taxon>
        <taxon>Magnoliopsida</taxon>
        <taxon>eudicotyledons</taxon>
        <taxon>Gunneridae</taxon>
        <taxon>Pentapetalae</taxon>
        <taxon>rosids</taxon>
        <taxon>fabids</taxon>
        <taxon>Fagales</taxon>
        <taxon>Fagaceae</taxon>
        <taxon>Fagus</taxon>
    </lineage>
</organism>
<sequence length="49" mass="4574">MELSGFVAGGGDYGGFVVVMVLSGFVVGGGGYGGFVVVAGAPDCCGSPA</sequence>
<gene>
    <name evidence="1" type="ORF">FSB_LOCUS58843</name>
</gene>
<evidence type="ECO:0000313" key="1">
    <source>
        <dbReference type="EMBL" id="SPD30961.1"/>
    </source>
</evidence>
<accession>A0A2N9J3Q1</accession>
<name>A0A2N9J3Q1_FAGSY</name>